<comment type="caution">
    <text evidence="2">The sequence shown here is derived from an EMBL/GenBank/DDBJ whole genome shotgun (WGS) entry which is preliminary data.</text>
</comment>
<dbReference type="OrthoDB" id="597501at2"/>
<organism evidence="2 3">
    <name type="scientific">Chlorobium limicola</name>
    <dbReference type="NCBI Taxonomy" id="1092"/>
    <lineage>
        <taxon>Bacteria</taxon>
        <taxon>Pseudomonadati</taxon>
        <taxon>Chlorobiota</taxon>
        <taxon>Chlorobiia</taxon>
        <taxon>Chlorobiales</taxon>
        <taxon>Chlorobiaceae</taxon>
        <taxon>Chlorobium/Pelodictyon group</taxon>
        <taxon>Chlorobium</taxon>
    </lineage>
</organism>
<reference evidence="2 3" key="1">
    <citation type="submission" date="2015-10" db="EMBL/GenBank/DDBJ databases">
        <title>Draft Genome Sequence of Chlorobium limicola strain Frasassi Growing under Artificial Lighting in the Frasassi Cave System.</title>
        <authorList>
            <person name="Mansor M."/>
            <person name="Macalady J."/>
        </authorList>
    </citation>
    <scope>NUCLEOTIDE SEQUENCE [LARGE SCALE GENOMIC DNA]</scope>
    <source>
        <strain evidence="2 3">Frasassi</strain>
    </source>
</reference>
<dbReference type="InterPro" id="IPR021458">
    <property type="entry name" value="Rv0495c"/>
</dbReference>
<accession>A0A101JM12</accession>
<name>A0A101JM12_CHLLI</name>
<dbReference type="Proteomes" id="UP000053937">
    <property type="component" value="Unassembled WGS sequence"/>
</dbReference>
<evidence type="ECO:0000256" key="1">
    <source>
        <dbReference type="ARBA" id="ARBA00093770"/>
    </source>
</evidence>
<dbReference type="RefSeq" id="WP_059138953.1">
    <property type="nucleotide sequence ID" value="NZ_LMBR01000127.1"/>
</dbReference>
<comment type="similarity">
    <text evidence="1">Belongs to the Rv0495c family.</text>
</comment>
<dbReference type="EMBL" id="LMBR01000127">
    <property type="protein sequence ID" value="KUL29133.1"/>
    <property type="molecule type" value="Genomic_DNA"/>
</dbReference>
<evidence type="ECO:0008006" key="4">
    <source>
        <dbReference type="Google" id="ProtNLM"/>
    </source>
</evidence>
<proteinExistence type="inferred from homology"/>
<dbReference type="AlphaFoldDB" id="A0A101JM12"/>
<sequence>MSLVSIGNVLVDRVVLQAEFSCDLQQCRGACCVEGELGAPLSPDEALQLETAPDELIRMLPDRNIRYLHRYGAVEVYQGTQYTRTIEGRECVFAVIQDGVTLCAVELASREGILLFDKPLSCRLFPIRVRRKFGLDHLVYEQHHMCRSARKLGGERRTRLVDYIYRALEAAYGVEWAKSLKAFVDSSPET</sequence>
<evidence type="ECO:0000313" key="2">
    <source>
        <dbReference type="EMBL" id="KUL29133.1"/>
    </source>
</evidence>
<protein>
    <recommendedName>
        <fullName evidence="4">DUF3109 domain-containing protein</fullName>
    </recommendedName>
</protein>
<evidence type="ECO:0000313" key="3">
    <source>
        <dbReference type="Proteomes" id="UP000053937"/>
    </source>
</evidence>
<keyword evidence="3" id="KW-1185">Reference proteome</keyword>
<dbReference type="Pfam" id="PF11307">
    <property type="entry name" value="DUF3109"/>
    <property type="match status" value="1"/>
</dbReference>
<gene>
    <name evidence="2" type="ORF">ASB62_05400</name>
</gene>